<keyword evidence="7 14" id="KW-0812">Transmembrane</keyword>
<keyword evidence="13" id="KW-0012">Acyltransferase</keyword>
<comment type="similarity">
    <text evidence="4 14">Belongs to the diacylglycerol acyltransferase family.</text>
</comment>
<evidence type="ECO:0000256" key="2">
    <source>
        <dbReference type="ARBA" id="ARBA00004771"/>
    </source>
</evidence>
<dbReference type="GO" id="GO:0006071">
    <property type="term" value="P:glycerol metabolic process"/>
    <property type="evidence" value="ECO:0007669"/>
    <property type="project" value="UniProtKB-KW"/>
</dbReference>
<evidence type="ECO:0000313" key="15">
    <source>
        <dbReference type="EMBL" id="CAF1117275.1"/>
    </source>
</evidence>
<dbReference type="PANTHER" id="PTHR12317">
    <property type="entry name" value="DIACYLGLYCEROL O-ACYLTRANSFERASE"/>
    <property type="match status" value="1"/>
</dbReference>
<dbReference type="OrthoDB" id="264532at2759"/>
<dbReference type="EMBL" id="CAJNOI010000138">
    <property type="protein sequence ID" value="CAF1117275.1"/>
    <property type="molecule type" value="Genomic_DNA"/>
</dbReference>
<dbReference type="Proteomes" id="UP000663877">
    <property type="component" value="Unassembled WGS sequence"/>
</dbReference>
<evidence type="ECO:0000256" key="1">
    <source>
        <dbReference type="ARBA" id="ARBA00004477"/>
    </source>
</evidence>
<evidence type="ECO:0000256" key="9">
    <source>
        <dbReference type="ARBA" id="ARBA00022824"/>
    </source>
</evidence>
<dbReference type="GO" id="GO:0005789">
    <property type="term" value="C:endoplasmic reticulum membrane"/>
    <property type="evidence" value="ECO:0007669"/>
    <property type="project" value="UniProtKB-SubCell"/>
</dbReference>
<evidence type="ECO:0000256" key="8">
    <source>
        <dbReference type="ARBA" id="ARBA00022798"/>
    </source>
</evidence>
<evidence type="ECO:0000256" key="4">
    <source>
        <dbReference type="ARBA" id="ARBA00005420"/>
    </source>
</evidence>
<organism evidence="16 17">
    <name type="scientific">Adineta steineri</name>
    <dbReference type="NCBI Taxonomy" id="433720"/>
    <lineage>
        <taxon>Eukaryota</taxon>
        <taxon>Metazoa</taxon>
        <taxon>Spiralia</taxon>
        <taxon>Gnathifera</taxon>
        <taxon>Rotifera</taxon>
        <taxon>Eurotatoria</taxon>
        <taxon>Bdelloidea</taxon>
        <taxon>Adinetida</taxon>
        <taxon>Adinetidae</taxon>
        <taxon>Adineta</taxon>
    </lineage>
</organism>
<evidence type="ECO:0000256" key="12">
    <source>
        <dbReference type="ARBA" id="ARBA00023136"/>
    </source>
</evidence>
<comment type="subcellular location">
    <subcellularLocation>
        <location evidence="1 14">Endoplasmic reticulum membrane</location>
        <topology evidence="1 14">Multi-pass membrane protein</topology>
    </subcellularLocation>
</comment>
<comment type="pathway">
    <text evidence="3">Lipid metabolism.</text>
</comment>
<feature type="transmembrane region" description="Helical" evidence="14">
    <location>
        <begin position="60"/>
        <end position="79"/>
    </location>
</feature>
<evidence type="ECO:0000256" key="7">
    <source>
        <dbReference type="ARBA" id="ARBA00022692"/>
    </source>
</evidence>
<keyword evidence="6 14" id="KW-0808">Transferase</keyword>
<accession>A0A815MBM1</accession>
<evidence type="ECO:0000256" key="14">
    <source>
        <dbReference type="RuleBase" id="RU367023"/>
    </source>
</evidence>
<gene>
    <name evidence="15" type="ORF">BJG266_LOCUS22250</name>
    <name evidence="16" type="ORF">QVE165_LOCUS38125</name>
</gene>
<evidence type="ECO:0000256" key="13">
    <source>
        <dbReference type="ARBA" id="ARBA00023315"/>
    </source>
</evidence>
<sequence>MTEEIAYSISTVSTHEQNDEISEVSATEKLVIESMIITPTSVNRTFAPLNTPLYRRRQTLAILVWFLMPWTCLYISFVLLRSHNWYIVTAFITYLTWMVFFQKYPRQGGLKQQWLRRLQCWKWFAEYFPIHLHKTCDLPPDRPYIFGYHPHGIISLGAFCNFATEATGFEQKFPGINLRLLTLKANFRIPFYGFYLSMMGLCDASKESCNYVLEKGNGNSILLVLGGAKESLDAHPSNEYFLTLKNRKGFVKIGLANGANLVPIFSFGENDLYDQIANPRGSKVREVQIKIQKRLGYATPFFKGRGIFQYAIGFMPNRRDVNTYVGEPIELPKLARDQITPEVIDKYHEEYMESLKRLFDTHKAKHGNADATIKYINDNE</sequence>
<dbReference type="InterPro" id="IPR007130">
    <property type="entry name" value="DAGAT"/>
</dbReference>
<keyword evidence="5" id="KW-0444">Lipid biosynthesis</keyword>
<dbReference type="AlphaFoldDB" id="A0A815MBM1"/>
<evidence type="ECO:0000313" key="16">
    <source>
        <dbReference type="EMBL" id="CAF1419375.1"/>
    </source>
</evidence>
<keyword evidence="9 14" id="KW-0256">Endoplasmic reticulum</keyword>
<dbReference type="GO" id="GO:0019432">
    <property type="term" value="P:triglyceride biosynthetic process"/>
    <property type="evidence" value="ECO:0007669"/>
    <property type="project" value="TreeGrafter"/>
</dbReference>
<dbReference type="Proteomes" id="UP000663832">
    <property type="component" value="Unassembled WGS sequence"/>
</dbReference>
<dbReference type="CDD" id="cd07987">
    <property type="entry name" value="LPLAT_MGAT-like"/>
    <property type="match status" value="1"/>
</dbReference>
<dbReference type="PANTHER" id="PTHR12317:SF0">
    <property type="entry name" value="ACYLTRANSFERASE"/>
    <property type="match status" value="1"/>
</dbReference>
<feature type="transmembrane region" description="Helical" evidence="14">
    <location>
        <begin position="85"/>
        <end position="101"/>
    </location>
</feature>
<evidence type="ECO:0000256" key="5">
    <source>
        <dbReference type="ARBA" id="ARBA00022516"/>
    </source>
</evidence>
<comment type="pathway">
    <text evidence="2">Glycerolipid metabolism; triacylglycerol biosynthesis.</text>
</comment>
<evidence type="ECO:0000256" key="3">
    <source>
        <dbReference type="ARBA" id="ARBA00005189"/>
    </source>
</evidence>
<dbReference type="Pfam" id="PF03982">
    <property type="entry name" value="DAGAT"/>
    <property type="match status" value="1"/>
</dbReference>
<keyword evidence="12 14" id="KW-0472">Membrane</keyword>
<keyword evidence="11" id="KW-0443">Lipid metabolism</keyword>
<keyword evidence="17" id="KW-1185">Reference proteome</keyword>
<evidence type="ECO:0000256" key="11">
    <source>
        <dbReference type="ARBA" id="ARBA00023098"/>
    </source>
</evidence>
<dbReference type="EMBL" id="CAJNOM010000405">
    <property type="protein sequence ID" value="CAF1419375.1"/>
    <property type="molecule type" value="Genomic_DNA"/>
</dbReference>
<name>A0A815MBM1_9BILA</name>
<comment type="caution">
    <text evidence="16">The sequence shown here is derived from an EMBL/GenBank/DDBJ whole genome shotgun (WGS) entry which is preliminary data.</text>
</comment>
<evidence type="ECO:0000313" key="17">
    <source>
        <dbReference type="Proteomes" id="UP000663832"/>
    </source>
</evidence>
<dbReference type="EC" id="2.3.1.-" evidence="14"/>
<proteinExistence type="inferred from homology"/>
<keyword evidence="10 14" id="KW-1133">Transmembrane helix</keyword>
<dbReference type="GO" id="GO:0004144">
    <property type="term" value="F:diacylglycerol O-acyltransferase activity"/>
    <property type="evidence" value="ECO:0007669"/>
    <property type="project" value="TreeGrafter"/>
</dbReference>
<reference evidence="16" key="1">
    <citation type="submission" date="2021-02" db="EMBL/GenBank/DDBJ databases">
        <authorList>
            <person name="Nowell W R."/>
        </authorList>
    </citation>
    <scope>NUCLEOTIDE SEQUENCE</scope>
</reference>
<evidence type="ECO:0000256" key="10">
    <source>
        <dbReference type="ARBA" id="ARBA00022989"/>
    </source>
</evidence>
<protein>
    <recommendedName>
        <fullName evidence="14">Acyltransferase</fullName>
        <ecNumber evidence="14">2.3.1.-</ecNumber>
    </recommendedName>
</protein>
<keyword evidence="8" id="KW-0319">Glycerol metabolism</keyword>
<evidence type="ECO:0000256" key="6">
    <source>
        <dbReference type="ARBA" id="ARBA00022679"/>
    </source>
</evidence>